<evidence type="ECO:0000256" key="1">
    <source>
        <dbReference type="SAM" id="Phobius"/>
    </source>
</evidence>
<protein>
    <recommendedName>
        <fullName evidence="2">DUF6533 domain-containing protein</fullName>
    </recommendedName>
</protein>
<sequence length="323" mass="36520">MEANLQEFMTVLSHLQIERYSAVAGLAFYAYHFIQTMPTEVELIWGTPLSIMKVLYMLNRYYGIVAIVPTVYCNLWSEWGSWAGLVLTQLIESEFDAHFYPSASPHCAVILQIRLHAILEHKKLPMVVVSVLYVCEVITMLVMGIIRCRTVNSGVIDVYGFKSCSGTTPTYFYAWWIPIMVFDAMLMLLIMYKAASHMRSQAKSQLPKEWGYASRLLFILAKDSVVYYVVIFCVWMGNTLLWELGSVDLWGVGSTWAMVIPSTAATSIMLNLRAESKRSTWSAFSTSSFAREAPESFAMPNRQTASSLRFTHSEMGEGTSGYP</sequence>
<organism evidence="3 4">
    <name type="scientific">Heliocybe sulcata</name>
    <dbReference type="NCBI Taxonomy" id="5364"/>
    <lineage>
        <taxon>Eukaryota</taxon>
        <taxon>Fungi</taxon>
        <taxon>Dikarya</taxon>
        <taxon>Basidiomycota</taxon>
        <taxon>Agaricomycotina</taxon>
        <taxon>Agaricomycetes</taxon>
        <taxon>Gloeophyllales</taxon>
        <taxon>Gloeophyllaceae</taxon>
        <taxon>Heliocybe</taxon>
    </lineage>
</organism>
<feature type="transmembrane region" description="Helical" evidence="1">
    <location>
        <begin position="249"/>
        <end position="272"/>
    </location>
</feature>
<feature type="transmembrane region" description="Helical" evidence="1">
    <location>
        <begin position="124"/>
        <end position="146"/>
    </location>
</feature>
<dbReference type="Pfam" id="PF20151">
    <property type="entry name" value="DUF6533"/>
    <property type="match status" value="1"/>
</dbReference>
<dbReference type="EMBL" id="ML213535">
    <property type="protein sequence ID" value="TFK45953.1"/>
    <property type="molecule type" value="Genomic_DNA"/>
</dbReference>
<dbReference type="AlphaFoldDB" id="A0A5C3MMJ4"/>
<keyword evidence="1" id="KW-0812">Transmembrane</keyword>
<keyword evidence="1" id="KW-1133">Transmembrane helix</keyword>
<dbReference type="OrthoDB" id="3256800at2759"/>
<dbReference type="InterPro" id="IPR045340">
    <property type="entry name" value="DUF6533"/>
</dbReference>
<keyword evidence="1" id="KW-0472">Membrane</keyword>
<evidence type="ECO:0000259" key="2">
    <source>
        <dbReference type="Pfam" id="PF20151"/>
    </source>
</evidence>
<feature type="transmembrane region" description="Helical" evidence="1">
    <location>
        <begin position="216"/>
        <end position="237"/>
    </location>
</feature>
<gene>
    <name evidence="3" type="ORF">OE88DRAFT_1739904</name>
</gene>
<evidence type="ECO:0000313" key="4">
    <source>
        <dbReference type="Proteomes" id="UP000305948"/>
    </source>
</evidence>
<feature type="domain" description="DUF6533" evidence="2">
    <location>
        <begin position="20"/>
        <end position="65"/>
    </location>
</feature>
<dbReference type="Proteomes" id="UP000305948">
    <property type="component" value="Unassembled WGS sequence"/>
</dbReference>
<feature type="transmembrane region" description="Helical" evidence="1">
    <location>
        <begin position="173"/>
        <end position="195"/>
    </location>
</feature>
<proteinExistence type="predicted"/>
<evidence type="ECO:0000313" key="3">
    <source>
        <dbReference type="EMBL" id="TFK45953.1"/>
    </source>
</evidence>
<reference evidence="3 4" key="1">
    <citation type="journal article" date="2019" name="Nat. Ecol. Evol.">
        <title>Megaphylogeny resolves global patterns of mushroom evolution.</title>
        <authorList>
            <person name="Varga T."/>
            <person name="Krizsan K."/>
            <person name="Foldi C."/>
            <person name="Dima B."/>
            <person name="Sanchez-Garcia M."/>
            <person name="Sanchez-Ramirez S."/>
            <person name="Szollosi G.J."/>
            <person name="Szarkandi J.G."/>
            <person name="Papp V."/>
            <person name="Albert L."/>
            <person name="Andreopoulos W."/>
            <person name="Angelini C."/>
            <person name="Antonin V."/>
            <person name="Barry K.W."/>
            <person name="Bougher N.L."/>
            <person name="Buchanan P."/>
            <person name="Buyck B."/>
            <person name="Bense V."/>
            <person name="Catcheside P."/>
            <person name="Chovatia M."/>
            <person name="Cooper J."/>
            <person name="Damon W."/>
            <person name="Desjardin D."/>
            <person name="Finy P."/>
            <person name="Geml J."/>
            <person name="Haridas S."/>
            <person name="Hughes K."/>
            <person name="Justo A."/>
            <person name="Karasinski D."/>
            <person name="Kautmanova I."/>
            <person name="Kiss B."/>
            <person name="Kocsube S."/>
            <person name="Kotiranta H."/>
            <person name="LaButti K.M."/>
            <person name="Lechner B.E."/>
            <person name="Liimatainen K."/>
            <person name="Lipzen A."/>
            <person name="Lukacs Z."/>
            <person name="Mihaltcheva S."/>
            <person name="Morgado L.N."/>
            <person name="Niskanen T."/>
            <person name="Noordeloos M.E."/>
            <person name="Ohm R.A."/>
            <person name="Ortiz-Santana B."/>
            <person name="Ovrebo C."/>
            <person name="Racz N."/>
            <person name="Riley R."/>
            <person name="Savchenko A."/>
            <person name="Shiryaev A."/>
            <person name="Soop K."/>
            <person name="Spirin V."/>
            <person name="Szebenyi C."/>
            <person name="Tomsovsky M."/>
            <person name="Tulloss R.E."/>
            <person name="Uehling J."/>
            <person name="Grigoriev I.V."/>
            <person name="Vagvolgyi C."/>
            <person name="Papp T."/>
            <person name="Martin F.M."/>
            <person name="Miettinen O."/>
            <person name="Hibbett D.S."/>
            <person name="Nagy L.G."/>
        </authorList>
    </citation>
    <scope>NUCLEOTIDE SEQUENCE [LARGE SCALE GENOMIC DNA]</scope>
    <source>
        <strain evidence="3 4">OMC1185</strain>
    </source>
</reference>
<keyword evidence="4" id="KW-1185">Reference proteome</keyword>
<name>A0A5C3MMJ4_9AGAM</name>
<accession>A0A5C3MMJ4</accession>